<dbReference type="InterPro" id="IPR051678">
    <property type="entry name" value="AGP_Transferase"/>
</dbReference>
<dbReference type="Proteomes" id="UP000606974">
    <property type="component" value="Unassembled WGS sequence"/>
</dbReference>
<evidence type="ECO:0000313" key="3">
    <source>
        <dbReference type="Proteomes" id="UP000606974"/>
    </source>
</evidence>
<dbReference type="OrthoDB" id="5404599at2759"/>
<dbReference type="SUPFAM" id="SSF56112">
    <property type="entry name" value="Protein kinase-like (PK-like)"/>
    <property type="match status" value="1"/>
</dbReference>
<dbReference type="Pfam" id="PF01636">
    <property type="entry name" value="APH"/>
    <property type="match status" value="1"/>
</dbReference>
<organism evidence="2 3">
    <name type="scientific">Endocarpon pusillum</name>
    <dbReference type="NCBI Taxonomy" id="364733"/>
    <lineage>
        <taxon>Eukaryota</taxon>
        <taxon>Fungi</taxon>
        <taxon>Dikarya</taxon>
        <taxon>Ascomycota</taxon>
        <taxon>Pezizomycotina</taxon>
        <taxon>Eurotiomycetes</taxon>
        <taxon>Chaetothyriomycetidae</taxon>
        <taxon>Verrucariales</taxon>
        <taxon>Verrucariaceae</taxon>
        <taxon>Endocarpon</taxon>
    </lineage>
</organism>
<dbReference type="PANTHER" id="PTHR21310">
    <property type="entry name" value="AMINOGLYCOSIDE PHOSPHOTRANSFERASE-RELATED-RELATED"/>
    <property type="match status" value="1"/>
</dbReference>
<dbReference type="InterPro" id="IPR011009">
    <property type="entry name" value="Kinase-like_dom_sf"/>
</dbReference>
<protein>
    <recommendedName>
        <fullName evidence="1">Aminoglycoside phosphotransferase domain-containing protein</fullName>
    </recommendedName>
</protein>
<comment type="caution">
    <text evidence="2">The sequence shown here is derived from an EMBL/GenBank/DDBJ whole genome shotgun (WGS) entry which is preliminary data.</text>
</comment>
<feature type="domain" description="Aminoglycoside phosphotransferase" evidence="1">
    <location>
        <begin position="98"/>
        <end position="271"/>
    </location>
</feature>
<name>A0A8H7AD83_9EURO</name>
<dbReference type="Gene3D" id="3.30.200.150">
    <property type="match status" value="1"/>
</dbReference>
<accession>A0A8H7AD83</accession>
<dbReference type="EMBL" id="JAACFV010000105">
    <property type="protein sequence ID" value="KAF7505607.1"/>
    <property type="molecule type" value="Genomic_DNA"/>
</dbReference>
<dbReference type="AlphaFoldDB" id="A0A8H7AD83"/>
<reference evidence="2" key="1">
    <citation type="submission" date="2020-02" db="EMBL/GenBank/DDBJ databases">
        <authorList>
            <person name="Palmer J.M."/>
        </authorList>
    </citation>
    <scope>NUCLEOTIDE SEQUENCE</scope>
    <source>
        <strain evidence="2">EPUS1.4</strain>
        <tissue evidence="2">Thallus</tissue>
    </source>
</reference>
<gene>
    <name evidence="2" type="ORF">GJ744_000616</name>
</gene>
<dbReference type="InterPro" id="IPR002575">
    <property type="entry name" value="Aminoglycoside_PTrfase"/>
</dbReference>
<dbReference type="PANTHER" id="PTHR21310:SF58">
    <property type="entry name" value="AMINOGLYCOSIDE PHOSPHOTRANSFERASE DOMAIN-CONTAINING PROTEIN"/>
    <property type="match status" value="1"/>
</dbReference>
<evidence type="ECO:0000313" key="2">
    <source>
        <dbReference type="EMBL" id="KAF7505607.1"/>
    </source>
</evidence>
<keyword evidence="3" id="KW-1185">Reference proteome</keyword>
<evidence type="ECO:0000259" key="1">
    <source>
        <dbReference type="Pfam" id="PF01636"/>
    </source>
</evidence>
<sequence length="333" mass="37515">MFCELSPPVRNSVVKLNEQRFRLGSSMICEQTNVADPSSVLASWQDDGKTFILRKETVHEHDMLPSTSPANRVHDAGTSAAVWLLGKDTFCKVKAWCEGLESESETIDFVRTHCPDIPVPEVIFSWIDHDWSRSFMLIKRVAGKTLDERWPSLSPSQRSEIVHQVVEYCKKLSMLTSSNLESVTGKGVYENFLNGPAPDSHPTWKPRLLGPMPLDDFKEFLRQRTSTDEQGIVPSVGEHFVFYHADLGPTNIMISEDAKVTGILDWEGAAFFPRFFLALKPRVSAGFFLSRESAGEERAARFGWGDPFYKALMAEGFDSTANDLAWWKGLAKF</sequence>
<proteinExistence type="predicted"/>
<dbReference type="Gene3D" id="3.90.1200.10">
    <property type="match status" value="1"/>
</dbReference>
<dbReference type="CDD" id="cd05120">
    <property type="entry name" value="APH_ChoK_like"/>
    <property type="match status" value="1"/>
</dbReference>